<dbReference type="PROSITE" id="PS01124">
    <property type="entry name" value="HTH_ARAC_FAMILY_2"/>
    <property type="match status" value="1"/>
</dbReference>
<organism evidence="5 6">
    <name type="scientific">Pseudolysobacter antarcticus</name>
    <dbReference type="NCBI Taxonomy" id="2511995"/>
    <lineage>
        <taxon>Bacteria</taxon>
        <taxon>Pseudomonadati</taxon>
        <taxon>Pseudomonadota</taxon>
        <taxon>Gammaproteobacteria</taxon>
        <taxon>Lysobacterales</taxon>
        <taxon>Rhodanobacteraceae</taxon>
        <taxon>Pseudolysobacter</taxon>
    </lineage>
</organism>
<evidence type="ECO:0000256" key="3">
    <source>
        <dbReference type="ARBA" id="ARBA00023163"/>
    </source>
</evidence>
<keyword evidence="3" id="KW-0804">Transcription</keyword>
<reference evidence="5 6" key="1">
    <citation type="submission" date="2019-01" db="EMBL/GenBank/DDBJ databases">
        <title>Pseudolysobacter antarctica gen. nov., sp. nov., isolated from Fildes Peninsula, Antarctica.</title>
        <authorList>
            <person name="Wei Z."/>
            <person name="Peng F."/>
        </authorList>
    </citation>
    <scope>NUCLEOTIDE SEQUENCE [LARGE SCALE GENOMIC DNA]</scope>
    <source>
        <strain evidence="5 6">AQ6-296</strain>
    </source>
</reference>
<proteinExistence type="predicted"/>
<dbReference type="InterPro" id="IPR018060">
    <property type="entry name" value="HTH_AraC"/>
</dbReference>
<dbReference type="RefSeq" id="WP_129832246.1">
    <property type="nucleotide sequence ID" value="NZ_CP035704.1"/>
</dbReference>
<dbReference type="OrthoDB" id="5582699at2"/>
<protein>
    <submittedName>
        <fullName evidence="5">AraC family transcriptional regulator</fullName>
    </submittedName>
</protein>
<name>A0A411HHJ1_9GAMM</name>
<dbReference type="PANTHER" id="PTHR47894:SF1">
    <property type="entry name" value="HTH-TYPE TRANSCRIPTIONAL REGULATOR VQSM"/>
    <property type="match status" value="1"/>
</dbReference>
<dbReference type="SMART" id="SM00342">
    <property type="entry name" value="HTH_ARAC"/>
    <property type="match status" value="1"/>
</dbReference>
<evidence type="ECO:0000313" key="5">
    <source>
        <dbReference type="EMBL" id="QBB69988.1"/>
    </source>
</evidence>
<dbReference type="InterPro" id="IPR009057">
    <property type="entry name" value="Homeodomain-like_sf"/>
</dbReference>
<sequence length="357" mass="39888">MAIDPGNTQTSAVRRGKSHDPRFTAAIIPTNALDCLMQIAEERGVATGAWFNGLALTRAQLNDAAVRVSYREASLIIKRAMRALAQNSLGLDVGRRQSVGTFGVLGLAMMTARTFGESMQIGIENHQVAGSMMEVGFDVVDANSVAMVAEPRFVDGEILPFLCEELFISSLMVSRALVGANFHPRYVEFTYPQPAWADAYRETFQCEVRFDMPQNRAVIDTSWMSYELPTHHPVSAQQALGLCRQMRANVAGPQPEIVVAVERMLRSRLHENPTVTEVAQSLHLTERSLRRHLAAGGQIFRDMHDRIRTERALELLRDGRHTVSEIGSVIGFSDAREFRRAFKRWTGQSPCTVREMR</sequence>
<dbReference type="GO" id="GO:0000976">
    <property type="term" value="F:transcription cis-regulatory region binding"/>
    <property type="evidence" value="ECO:0007669"/>
    <property type="project" value="TreeGrafter"/>
</dbReference>
<dbReference type="SUPFAM" id="SSF46689">
    <property type="entry name" value="Homeodomain-like"/>
    <property type="match status" value="1"/>
</dbReference>
<dbReference type="Proteomes" id="UP000291562">
    <property type="component" value="Chromosome"/>
</dbReference>
<dbReference type="PANTHER" id="PTHR47894">
    <property type="entry name" value="HTH-TYPE TRANSCRIPTIONAL REGULATOR GADX"/>
    <property type="match status" value="1"/>
</dbReference>
<feature type="domain" description="HTH araC/xylS-type" evidence="4">
    <location>
        <begin position="259"/>
        <end position="356"/>
    </location>
</feature>
<keyword evidence="1" id="KW-0805">Transcription regulation</keyword>
<dbReference type="AlphaFoldDB" id="A0A411HHJ1"/>
<dbReference type="EMBL" id="CP035704">
    <property type="protein sequence ID" value="QBB69988.1"/>
    <property type="molecule type" value="Genomic_DNA"/>
</dbReference>
<evidence type="ECO:0000313" key="6">
    <source>
        <dbReference type="Proteomes" id="UP000291562"/>
    </source>
</evidence>
<dbReference type="KEGG" id="xbc:ELE36_06225"/>
<evidence type="ECO:0000259" key="4">
    <source>
        <dbReference type="PROSITE" id="PS01124"/>
    </source>
</evidence>
<gene>
    <name evidence="5" type="ORF">ELE36_06225</name>
</gene>
<evidence type="ECO:0000256" key="2">
    <source>
        <dbReference type="ARBA" id="ARBA00023125"/>
    </source>
</evidence>
<dbReference type="InterPro" id="IPR032687">
    <property type="entry name" value="AraC-type_N"/>
</dbReference>
<dbReference type="Gene3D" id="1.10.10.60">
    <property type="entry name" value="Homeodomain-like"/>
    <property type="match status" value="1"/>
</dbReference>
<dbReference type="Pfam" id="PF12833">
    <property type="entry name" value="HTH_18"/>
    <property type="match status" value="1"/>
</dbReference>
<dbReference type="GO" id="GO:0003700">
    <property type="term" value="F:DNA-binding transcription factor activity"/>
    <property type="evidence" value="ECO:0007669"/>
    <property type="project" value="InterPro"/>
</dbReference>
<dbReference type="Pfam" id="PF12625">
    <property type="entry name" value="Arabinose_bd"/>
    <property type="match status" value="1"/>
</dbReference>
<accession>A0A411HHJ1</accession>
<evidence type="ECO:0000256" key="1">
    <source>
        <dbReference type="ARBA" id="ARBA00023015"/>
    </source>
</evidence>
<keyword evidence="2" id="KW-0238">DNA-binding</keyword>
<dbReference type="GO" id="GO:0005829">
    <property type="term" value="C:cytosol"/>
    <property type="evidence" value="ECO:0007669"/>
    <property type="project" value="TreeGrafter"/>
</dbReference>
<keyword evidence="6" id="KW-1185">Reference proteome</keyword>